<feature type="region of interest" description="Disordered" evidence="1">
    <location>
        <begin position="202"/>
        <end position="224"/>
    </location>
</feature>
<name>A0A8X6J9H7_NEPPI</name>
<dbReference type="GO" id="GO:0005829">
    <property type="term" value="C:cytosol"/>
    <property type="evidence" value="ECO:0007669"/>
    <property type="project" value="TreeGrafter"/>
</dbReference>
<feature type="compositionally biased region" description="Polar residues" evidence="1">
    <location>
        <begin position="214"/>
        <end position="224"/>
    </location>
</feature>
<evidence type="ECO:0000313" key="2">
    <source>
        <dbReference type="EMBL" id="GFS49010.1"/>
    </source>
</evidence>
<organism evidence="2 3">
    <name type="scientific">Nephila pilipes</name>
    <name type="common">Giant wood spider</name>
    <name type="synonym">Nephila maculata</name>
    <dbReference type="NCBI Taxonomy" id="299642"/>
    <lineage>
        <taxon>Eukaryota</taxon>
        <taxon>Metazoa</taxon>
        <taxon>Ecdysozoa</taxon>
        <taxon>Arthropoda</taxon>
        <taxon>Chelicerata</taxon>
        <taxon>Arachnida</taxon>
        <taxon>Araneae</taxon>
        <taxon>Araneomorphae</taxon>
        <taxon>Entelegynae</taxon>
        <taxon>Araneoidea</taxon>
        <taxon>Nephilidae</taxon>
        <taxon>Nephila</taxon>
    </lineage>
</organism>
<dbReference type="Proteomes" id="UP000887013">
    <property type="component" value="Unassembled WGS sequence"/>
</dbReference>
<protein>
    <submittedName>
        <fullName evidence="2">Uncharacterized protein</fullName>
    </submittedName>
</protein>
<comment type="caution">
    <text evidence="2">The sequence shown here is derived from an EMBL/GenBank/DDBJ whole genome shotgun (WGS) entry which is preliminary data.</text>
</comment>
<evidence type="ECO:0000313" key="3">
    <source>
        <dbReference type="Proteomes" id="UP000887013"/>
    </source>
</evidence>
<dbReference type="AlphaFoldDB" id="A0A8X6J9H7"/>
<evidence type="ECO:0000256" key="1">
    <source>
        <dbReference type="SAM" id="MobiDB-lite"/>
    </source>
</evidence>
<dbReference type="EMBL" id="BMAW01091307">
    <property type="protein sequence ID" value="GFS49010.1"/>
    <property type="molecule type" value="Genomic_DNA"/>
</dbReference>
<dbReference type="OrthoDB" id="8961796at2759"/>
<proteinExistence type="predicted"/>
<accession>A0A8X6J9H7</accession>
<feature type="region of interest" description="Disordered" evidence="1">
    <location>
        <begin position="64"/>
        <end position="90"/>
    </location>
</feature>
<dbReference type="GO" id="GO:0008284">
    <property type="term" value="P:positive regulation of cell population proliferation"/>
    <property type="evidence" value="ECO:0007669"/>
    <property type="project" value="TreeGrafter"/>
</dbReference>
<feature type="compositionally biased region" description="Basic and acidic residues" evidence="1">
    <location>
        <begin position="202"/>
        <end position="213"/>
    </location>
</feature>
<dbReference type="PANTHER" id="PTHR46745">
    <property type="entry name" value="TSC22 DOMAIN FAMILY PROTEIN 1"/>
    <property type="match status" value="1"/>
</dbReference>
<reference evidence="2" key="1">
    <citation type="submission" date="2020-08" db="EMBL/GenBank/DDBJ databases">
        <title>Multicomponent nature underlies the extraordinary mechanical properties of spider dragline silk.</title>
        <authorList>
            <person name="Kono N."/>
            <person name="Nakamura H."/>
            <person name="Mori M."/>
            <person name="Yoshida Y."/>
            <person name="Ohtoshi R."/>
            <person name="Malay A.D."/>
            <person name="Moran D.A.P."/>
            <person name="Tomita M."/>
            <person name="Numata K."/>
            <person name="Arakawa K."/>
        </authorList>
    </citation>
    <scope>NUCLEOTIDE SEQUENCE</scope>
</reference>
<dbReference type="GO" id="GO:0043066">
    <property type="term" value="P:negative regulation of apoptotic process"/>
    <property type="evidence" value="ECO:0007669"/>
    <property type="project" value="TreeGrafter"/>
</dbReference>
<dbReference type="GO" id="GO:0005634">
    <property type="term" value="C:nucleus"/>
    <property type="evidence" value="ECO:0007669"/>
    <property type="project" value="TreeGrafter"/>
</dbReference>
<dbReference type="PANTHER" id="PTHR46745:SF1">
    <property type="entry name" value="TSC22 DOMAIN FAMILY PROTEIN 1"/>
    <property type="match status" value="1"/>
</dbReference>
<keyword evidence="3" id="KW-1185">Reference proteome</keyword>
<feature type="compositionally biased region" description="Acidic residues" evidence="1">
    <location>
        <begin position="69"/>
        <end position="78"/>
    </location>
</feature>
<sequence length="497" mass="55079">MTDNRNSGNNNSQPYVVGILSPSTTLYIDQAADNGNIVPPSDINLERRNTNSFQITSVTVQGSRKNDDMAYDSADDLDESHTEDLSSDILDSSKADYEGYHSEDLCDDLASPCGQIIFTQLPPGMVDRNMNLSIGVTPTYASIGPVAGGVTMMTSKSESPISAQVPIMNPLPNNWQRRFKVVKIISSEPFKRGRWLCMDFKDPPADMEPESKPENNGQNTPPTIQITNCDSDEHRDGFLNVGNFAQVYEIPINQTYRGNFIMGEQEHMYGIILPQNEYLQPVTLVQDLSLQTTNADRNFNNIVNHQSILVQADPYSNALPFSHPMQQQNVAMVVNNGIPNQSPPSTQVADMYTSASNSVLNTIGANGNNITCDSAVPPPIRSRNNSDSNRIQLTLNHVPPAPKQTGASAEESESDINLNVSYEFFSDYQRTVQGSRKNDDMAYDSTRMIWMITQRSQLNSGFFKLTTKDTTQRTYATICVSTVIRSVIMELIKLGWG</sequence>
<gene>
    <name evidence="2" type="primary">AVEN_47570_1</name>
    <name evidence="2" type="ORF">NPIL_240261</name>
</gene>